<comment type="similarity">
    <text evidence="2">Belongs to the bacterial solute-binding protein SsuA/TauA family.</text>
</comment>
<name>A0ABR0TJS9_AURPU</name>
<accession>A0ABR0TJS9</accession>
<evidence type="ECO:0000259" key="4">
    <source>
        <dbReference type="Pfam" id="PF22384"/>
    </source>
</evidence>
<sequence>MAAERLRIGYIPEHFSTPLHFAIKHFGLEADIKPFPTGTGALTASLKDNSIDVAIGLTEGFVADLGKTNASKETPAYKLVGTYVESPLCWAISVGNKSSINNENELNSKRVGVSRIGSGSYVMSYVLADQKGWLEKSKKPFEVVPLGDFKALRHGVNEGDKADFFMWEHFTTKKFYDNGELKRVGEIYTPWPSWMIVARDAKDKKLEVMAEKLNQGVQYFREHQEESVEHITGTMEYSRGDANAWLKTVKFADDVRGVESSVVENTISILKKGGVLDDNNGGVQGMVAISRSQKGQ</sequence>
<organism evidence="5 6">
    <name type="scientific">Aureobasidium pullulans</name>
    <name type="common">Black yeast</name>
    <name type="synonym">Pullularia pullulans</name>
    <dbReference type="NCBI Taxonomy" id="5580"/>
    <lineage>
        <taxon>Eukaryota</taxon>
        <taxon>Fungi</taxon>
        <taxon>Dikarya</taxon>
        <taxon>Ascomycota</taxon>
        <taxon>Pezizomycotina</taxon>
        <taxon>Dothideomycetes</taxon>
        <taxon>Dothideomycetidae</taxon>
        <taxon>Dothideales</taxon>
        <taxon>Saccotheciaceae</taxon>
        <taxon>Aureobasidium</taxon>
    </lineage>
</organism>
<dbReference type="EMBL" id="JASGXD010000007">
    <property type="protein sequence ID" value="KAK6004387.1"/>
    <property type="molecule type" value="Genomic_DNA"/>
</dbReference>
<keyword evidence="6" id="KW-1185">Reference proteome</keyword>
<evidence type="ECO:0000313" key="6">
    <source>
        <dbReference type="Proteomes" id="UP001341245"/>
    </source>
</evidence>
<reference evidence="5 6" key="1">
    <citation type="submission" date="2023-11" db="EMBL/GenBank/DDBJ databases">
        <title>Draft genome sequence and annotation of the polyextremotolerant black yeast-like fungus Aureobasidium pullulans NRRL 62042.</title>
        <authorList>
            <person name="Dielentheis-Frenken M.R.E."/>
            <person name="Wibberg D."/>
            <person name="Blank L.M."/>
            <person name="Tiso T."/>
        </authorList>
    </citation>
    <scope>NUCLEOTIDE SEQUENCE [LARGE SCALE GENOMIC DNA]</scope>
    <source>
        <strain evidence="5 6">NRRL 62042</strain>
    </source>
</reference>
<evidence type="ECO:0000256" key="1">
    <source>
        <dbReference type="ARBA" id="ARBA00004418"/>
    </source>
</evidence>
<dbReference type="Pfam" id="PF22384">
    <property type="entry name" value="PBP2_Ca3427_like"/>
    <property type="match status" value="1"/>
</dbReference>
<comment type="caution">
    <text evidence="5">The sequence shown here is derived from an EMBL/GenBank/DDBJ whole genome shotgun (WGS) entry which is preliminary data.</text>
</comment>
<dbReference type="CDD" id="cd13637">
    <property type="entry name" value="PBP2_Ca3427_like"/>
    <property type="match status" value="1"/>
</dbReference>
<evidence type="ECO:0000256" key="3">
    <source>
        <dbReference type="ARBA" id="ARBA00022729"/>
    </source>
</evidence>
<dbReference type="InterPro" id="IPR054364">
    <property type="entry name" value="Ca3427-like_PBP2"/>
</dbReference>
<evidence type="ECO:0000256" key="2">
    <source>
        <dbReference type="ARBA" id="ARBA00010742"/>
    </source>
</evidence>
<protein>
    <recommendedName>
        <fullName evidence="4">Ca3427-like PBP 2 domain-containing protein</fullName>
    </recommendedName>
</protein>
<gene>
    <name evidence="5" type="ORF">QM012_008249</name>
</gene>
<dbReference type="Gene3D" id="3.40.190.10">
    <property type="entry name" value="Periplasmic binding protein-like II"/>
    <property type="match status" value="2"/>
</dbReference>
<feature type="domain" description="Ca3427-like PBP 2" evidence="4">
    <location>
        <begin position="90"/>
        <end position="187"/>
    </location>
</feature>
<dbReference type="SUPFAM" id="SSF53850">
    <property type="entry name" value="Periplasmic binding protein-like II"/>
    <property type="match status" value="1"/>
</dbReference>
<dbReference type="Proteomes" id="UP001341245">
    <property type="component" value="Unassembled WGS sequence"/>
</dbReference>
<dbReference type="PANTHER" id="PTHR30024:SF47">
    <property type="entry name" value="TAURINE-BINDING PERIPLASMIC PROTEIN"/>
    <property type="match status" value="1"/>
</dbReference>
<proteinExistence type="inferred from homology"/>
<comment type="subcellular location">
    <subcellularLocation>
        <location evidence="1">Periplasm</location>
    </subcellularLocation>
</comment>
<dbReference type="PANTHER" id="PTHR30024">
    <property type="entry name" value="ALIPHATIC SULFONATES-BINDING PROTEIN-RELATED"/>
    <property type="match status" value="1"/>
</dbReference>
<evidence type="ECO:0000313" key="5">
    <source>
        <dbReference type="EMBL" id="KAK6004387.1"/>
    </source>
</evidence>
<keyword evidence="3" id="KW-0732">Signal</keyword>